<name>A0A9D3VFE7_9ROSI</name>
<dbReference type="GO" id="GO:0010073">
    <property type="term" value="P:meristem maintenance"/>
    <property type="evidence" value="ECO:0007669"/>
    <property type="project" value="InterPro"/>
</dbReference>
<keyword evidence="3" id="KW-1185">Reference proteome</keyword>
<dbReference type="InterPro" id="IPR019557">
    <property type="entry name" value="AminoTfrase-like_pln_mobile"/>
</dbReference>
<dbReference type="PANTHER" id="PTHR46033">
    <property type="entry name" value="PROTEIN MAIN-LIKE 2"/>
    <property type="match status" value="1"/>
</dbReference>
<organism evidence="2 3">
    <name type="scientific">Gossypium stocksii</name>
    <dbReference type="NCBI Taxonomy" id="47602"/>
    <lineage>
        <taxon>Eukaryota</taxon>
        <taxon>Viridiplantae</taxon>
        <taxon>Streptophyta</taxon>
        <taxon>Embryophyta</taxon>
        <taxon>Tracheophyta</taxon>
        <taxon>Spermatophyta</taxon>
        <taxon>Magnoliopsida</taxon>
        <taxon>eudicotyledons</taxon>
        <taxon>Gunneridae</taxon>
        <taxon>Pentapetalae</taxon>
        <taxon>rosids</taxon>
        <taxon>malvids</taxon>
        <taxon>Malvales</taxon>
        <taxon>Malvaceae</taxon>
        <taxon>Malvoideae</taxon>
        <taxon>Gossypium</taxon>
    </lineage>
</organism>
<gene>
    <name evidence="2" type="ORF">J1N35_021210</name>
</gene>
<sequence length="299" mass="33836">MLPSNLGSQSTAGVSEVAIPFALCHSLLGVSPGDDEENFTGLKFTWLKARFEHLSANASEVELIWGSAVLAMLYCELCQTTKPATVDIGGCLTLLQSWALYRMPFLASVSHQPYVYPLVNRWSIYPGIGRSYTVSIYRLMIEQHAGEGFTWMPYRRPEIVAIIPSSAYIHSYMWCTNAPIINFNVVEWYHEDRVLRQFGCIQHIPDPPCNMGEVHGMNRRGKLGLHWGVKHRRFVAVWNDRMARIPRMDITSDLQPLLQYVQWYSSMGKPYILGGQSTVVPPHMQRDGAYEAAANPDPE</sequence>
<proteinExistence type="predicted"/>
<evidence type="ECO:0000313" key="3">
    <source>
        <dbReference type="Proteomes" id="UP000828251"/>
    </source>
</evidence>
<protein>
    <recommendedName>
        <fullName evidence="1">Aminotransferase-like plant mobile domain-containing protein</fullName>
    </recommendedName>
</protein>
<dbReference type="Pfam" id="PF10536">
    <property type="entry name" value="PMD"/>
    <property type="match status" value="1"/>
</dbReference>
<dbReference type="PANTHER" id="PTHR46033:SF8">
    <property type="entry name" value="PROTEIN MAINTENANCE OF MERISTEMS-LIKE"/>
    <property type="match status" value="1"/>
</dbReference>
<evidence type="ECO:0000259" key="1">
    <source>
        <dbReference type="Pfam" id="PF10536"/>
    </source>
</evidence>
<evidence type="ECO:0000313" key="2">
    <source>
        <dbReference type="EMBL" id="KAH1081449.1"/>
    </source>
</evidence>
<dbReference type="AlphaFoldDB" id="A0A9D3VFE7"/>
<feature type="domain" description="Aminotransferase-like plant mobile" evidence="1">
    <location>
        <begin position="58"/>
        <end position="264"/>
    </location>
</feature>
<accession>A0A9D3VFE7</accession>
<dbReference type="OrthoDB" id="1751334at2759"/>
<reference evidence="2 3" key="1">
    <citation type="journal article" date="2021" name="Plant Biotechnol. J.">
        <title>Multi-omics assisted identification of the key and species-specific regulatory components of drought-tolerant mechanisms in Gossypium stocksii.</title>
        <authorList>
            <person name="Yu D."/>
            <person name="Ke L."/>
            <person name="Zhang D."/>
            <person name="Wu Y."/>
            <person name="Sun Y."/>
            <person name="Mei J."/>
            <person name="Sun J."/>
            <person name="Sun Y."/>
        </authorList>
    </citation>
    <scope>NUCLEOTIDE SEQUENCE [LARGE SCALE GENOMIC DNA]</scope>
    <source>
        <strain evidence="3">cv. E1</strain>
        <tissue evidence="2">Leaf</tissue>
    </source>
</reference>
<dbReference type="InterPro" id="IPR044824">
    <property type="entry name" value="MAIN-like"/>
</dbReference>
<comment type="caution">
    <text evidence="2">The sequence shown here is derived from an EMBL/GenBank/DDBJ whole genome shotgun (WGS) entry which is preliminary data.</text>
</comment>
<dbReference type="EMBL" id="JAIQCV010000007">
    <property type="protein sequence ID" value="KAH1081449.1"/>
    <property type="molecule type" value="Genomic_DNA"/>
</dbReference>
<dbReference type="Proteomes" id="UP000828251">
    <property type="component" value="Unassembled WGS sequence"/>
</dbReference>